<organism evidence="4 5">
    <name type="scientific">Enhygromyxa salina</name>
    <dbReference type="NCBI Taxonomy" id="215803"/>
    <lineage>
        <taxon>Bacteria</taxon>
        <taxon>Pseudomonadati</taxon>
        <taxon>Myxococcota</taxon>
        <taxon>Polyangia</taxon>
        <taxon>Nannocystales</taxon>
        <taxon>Nannocystaceae</taxon>
        <taxon>Enhygromyxa</taxon>
    </lineage>
</organism>
<feature type="signal peptide" evidence="3">
    <location>
        <begin position="1"/>
        <end position="19"/>
    </location>
</feature>
<evidence type="ECO:0000256" key="3">
    <source>
        <dbReference type="SAM" id="SignalP"/>
    </source>
</evidence>
<evidence type="ECO:0000256" key="2">
    <source>
        <dbReference type="SAM" id="MobiDB-lite"/>
    </source>
</evidence>
<proteinExistence type="inferred from homology"/>
<gene>
    <name evidence="4" type="ORF">ENSA5_03730</name>
</gene>
<dbReference type="EMBL" id="PVNK01000017">
    <property type="protein sequence ID" value="PRQ05254.1"/>
    <property type="molecule type" value="Genomic_DNA"/>
</dbReference>
<feature type="chain" id="PRO_5015438707" evidence="3">
    <location>
        <begin position="20"/>
        <end position="375"/>
    </location>
</feature>
<protein>
    <submittedName>
        <fullName evidence="4">Translocation protein TolB</fullName>
    </submittedName>
</protein>
<dbReference type="OrthoDB" id="262125at2"/>
<evidence type="ECO:0000313" key="4">
    <source>
        <dbReference type="EMBL" id="PRQ05254.1"/>
    </source>
</evidence>
<feature type="region of interest" description="Disordered" evidence="2">
    <location>
        <begin position="24"/>
        <end position="52"/>
    </location>
</feature>
<keyword evidence="5" id="KW-1185">Reference proteome</keyword>
<dbReference type="PANTHER" id="PTHR36842">
    <property type="entry name" value="PROTEIN TOLB HOMOLOG"/>
    <property type="match status" value="1"/>
</dbReference>
<dbReference type="Pfam" id="PF07676">
    <property type="entry name" value="PD40"/>
    <property type="match status" value="4"/>
</dbReference>
<dbReference type="InterPro" id="IPR011659">
    <property type="entry name" value="WD40"/>
</dbReference>
<dbReference type="PROSITE" id="PS51257">
    <property type="entry name" value="PROKAR_LIPOPROTEIN"/>
    <property type="match status" value="1"/>
</dbReference>
<dbReference type="PANTHER" id="PTHR36842:SF1">
    <property type="entry name" value="PROTEIN TOLB"/>
    <property type="match status" value="1"/>
</dbReference>
<reference evidence="4 5" key="1">
    <citation type="submission" date="2018-03" db="EMBL/GenBank/DDBJ databases">
        <title>Draft Genome Sequences of the Obligatory Marine Myxobacteria Enhygromyxa salina SWB005.</title>
        <authorList>
            <person name="Poehlein A."/>
            <person name="Moghaddam J.A."/>
            <person name="Harms H."/>
            <person name="Alanjari M."/>
            <person name="Koenig G.M."/>
            <person name="Daniel R."/>
            <person name="Schaeberle T.F."/>
        </authorList>
    </citation>
    <scope>NUCLEOTIDE SEQUENCE [LARGE SCALE GENOMIC DNA]</scope>
    <source>
        <strain evidence="4 5">SWB005</strain>
    </source>
</reference>
<comment type="caution">
    <text evidence="4">The sequence shown here is derived from an EMBL/GenBank/DDBJ whole genome shotgun (WGS) entry which is preliminary data.</text>
</comment>
<dbReference type="AlphaFoldDB" id="A0A2S9YJH8"/>
<keyword evidence="3" id="KW-0732">Signal</keyword>
<dbReference type="InterPro" id="IPR011042">
    <property type="entry name" value="6-blade_b-propeller_TolB-like"/>
</dbReference>
<name>A0A2S9YJH8_9BACT</name>
<accession>A0A2S9YJH8</accession>
<evidence type="ECO:0000313" key="5">
    <source>
        <dbReference type="Proteomes" id="UP000237968"/>
    </source>
</evidence>
<sequence length="375" mass="41321">MPRRVAIFTSSLLLLACHAEPNMQPSSTAVVDPEPEPEREPEHAGPSVAREPLPQEVHFTALRQLTFGGENAEAYLSFAEDQLIFQSTRDELECDQIFTMKLDGSGLSMVSTGKGRTTCSYFLPGDQKILYASTHAVAEGCLPPPDRSKGYVWKLYDEFDIYVANADGSDVKVLSASKGYDAEATVSPKGDEIVFTSTRDGDPELYLMKPDGSDVRRLTHAPGYDGGAFFNADGTKIVWRANRPEGEDELAKYEELRTEGLVRPTRLELMVMNADGSDQRAITANGAANFGPFWHPDSERVIFASNVGDPEGRNFDLYIVNESAGPDQTAERVTFSDEFDGFPMFTGDGTQLIFASNREHENEGDTNVFIADWVD</sequence>
<dbReference type="RefSeq" id="WP_106389845.1">
    <property type="nucleotide sequence ID" value="NZ_PVNK01000017.1"/>
</dbReference>
<dbReference type="Proteomes" id="UP000237968">
    <property type="component" value="Unassembled WGS sequence"/>
</dbReference>
<dbReference type="SUPFAM" id="SSF82171">
    <property type="entry name" value="DPP6 N-terminal domain-like"/>
    <property type="match status" value="1"/>
</dbReference>
<comment type="similarity">
    <text evidence="1">Belongs to the TolB family.</text>
</comment>
<dbReference type="Gene3D" id="2.120.10.30">
    <property type="entry name" value="TolB, C-terminal domain"/>
    <property type="match status" value="2"/>
</dbReference>
<evidence type="ECO:0000256" key="1">
    <source>
        <dbReference type="ARBA" id="ARBA00009820"/>
    </source>
</evidence>